<keyword evidence="2" id="KW-1185">Reference proteome</keyword>
<reference evidence="1 2" key="1">
    <citation type="submission" date="2019-02" db="EMBL/GenBank/DDBJ databases">
        <title>Hyunsoonleella sp., isolated from marine sediment.</title>
        <authorList>
            <person name="Liu B.-T."/>
        </authorList>
    </citation>
    <scope>NUCLEOTIDE SEQUENCE [LARGE SCALE GENOMIC DNA]</scope>
    <source>
        <strain evidence="1 2">T58</strain>
    </source>
</reference>
<dbReference type="OrthoDB" id="679547at2"/>
<protein>
    <submittedName>
        <fullName evidence="1">Uncharacterized protein</fullName>
    </submittedName>
</protein>
<accession>A0A4Q9FC48</accession>
<evidence type="ECO:0000313" key="1">
    <source>
        <dbReference type="EMBL" id="TBN00842.1"/>
    </source>
</evidence>
<dbReference type="Proteomes" id="UP000291142">
    <property type="component" value="Unassembled WGS sequence"/>
</dbReference>
<dbReference type="AlphaFoldDB" id="A0A4Q9FC48"/>
<name>A0A4Q9FC48_9FLAO</name>
<dbReference type="EMBL" id="SIRT01000013">
    <property type="protein sequence ID" value="TBN00842.1"/>
    <property type="molecule type" value="Genomic_DNA"/>
</dbReference>
<sequence length="67" mass="7614">MKKSGQLNIFLHVVILLSFIFGISAQENNRLQDIINNLSFYTNNSPPEKVYVQTDKDTYTSGETIFG</sequence>
<gene>
    <name evidence="1" type="ORF">EYD45_13530</name>
</gene>
<proteinExistence type="predicted"/>
<organism evidence="1 2">
    <name type="scientific">Hyunsoonleella flava</name>
    <dbReference type="NCBI Taxonomy" id="2527939"/>
    <lineage>
        <taxon>Bacteria</taxon>
        <taxon>Pseudomonadati</taxon>
        <taxon>Bacteroidota</taxon>
        <taxon>Flavobacteriia</taxon>
        <taxon>Flavobacteriales</taxon>
        <taxon>Flavobacteriaceae</taxon>
    </lineage>
</organism>
<dbReference type="RefSeq" id="WP_130965094.1">
    <property type="nucleotide sequence ID" value="NZ_SIRT01000013.1"/>
</dbReference>
<comment type="caution">
    <text evidence="1">The sequence shown here is derived from an EMBL/GenBank/DDBJ whole genome shotgun (WGS) entry which is preliminary data.</text>
</comment>
<evidence type="ECO:0000313" key="2">
    <source>
        <dbReference type="Proteomes" id="UP000291142"/>
    </source>
</evidence>